<evidence type="ECO:0000313" key="2">
    <source>
        <dbReference type="Proteomes" id="UP001186974"/>
    </source>
</evidence>
<name>A0ACC3DKY2_9PEZI</name>
<dbReference type="Proteomes" id="UP001186974">
    <property type="component" value="Unassembled WGS sequence"/>
</dbReference>
<organism evidence="1 2">
    <name type="scientific">Coniosporium uncinatum</name>
    <dbReference type="NCBI Taxonomy" id="93489"/>
    <lineage>
        <taxon>Eukaryota</taxon>
        <taxon>Fungi</taxon>
        <taxon>Dikarya</taxon>
        <taxon>Ascomycota</taxon>
        <taxon>Pezizomycotina</taxon>
        <taxon>Dothideomycetes</taxon>
        <taxon>Dothideomycetes incertae sedis</taxon>
        <taxon>Coniosporium</taxon>
    </lineage>
</organism>
<sequence>MKLLSILITCAPFASALWPIPSSYTNGTKVLFIEKSVRITYNGQDVVLLSLDSLLLSKLNTGFHPGNRHGYVSENHNDDPPQSMGLLQMAVQRTYASLFAYSYVPWKFYPRGYDFEPATNGQASVTAINLKQNASDPENVLKRLAGEVDESYSLSLTEHGEATITAATTIGLIYGLVTFTQLFYKHSKGGVYTKLAPVEITDSPKFPHRGLNMDVSRNWFEVADIKRMIDACAYNKMNRLHLHVTDSQSWPLEIPALPELAAKG</sequence>
<keyword evidence="2" id="KW-1185">Reference proteome</keyword>
<reference evidence="1" key="1">
    <citation type="submission" date="2024-09" db="EMBL/GenBank/DDBJ databases">
        <title>Black Yeasts Isolated from many extreme environments.</title>
        <authorList>
            <person name="Coleine C."/>
            <person name="Stajich J.E."/>
            <person name="Selbmann L."/>
        </authorList>
    </citation>
    <scope>NUCLEOTIDE SEQUENCE</scope>
    <source>
        <strain evidence="1">CCFEE 5737</strain>
    </source>
</reference>
<gene>
    <name evidence="1" type="ORF">LTS18_011060</name>
</gene>
<dbReference type="EMBL" id="JAWDJW010003151">
    <property type="protein sequence ID" value="KAK3077161.1"/>
    <property type="molecule type" value="Genomic_DNA"/>
</dbReference>
<accession>A0ACC3DKY2</accession>
<comment type="caution">
    <text evidence="1">The sequence shown here is derived from an EMBL/GenBank/DDBJ whole genome shotgun (WGS) entry which is preliminary data.</text>
</comment>
<protein>
    <submittedName>
        <fullName evidence="1">Uncharacterized protein</fullName>
    </submittedName>
</protein>
<proteinExistence type="predicted"/>
<feature type="non-terminal residue" evidence="1">
    <location>
        <position position="264"/>
    </location>
</feature>
<evidence type="ECO:0000313" key="1">
    <source>
        <dbReference type="EMBL" id="KAK3077161.1"/>
    </source>
</evidence>